<dbReference type="GO" id="GO:0043023">
    <property type="term" value="F:ribosomal large subunit binding"/>
    <property type="evidence" value="ECO:0007669"/>
    <property type="project" value="TreeGrafter"/>
</dbReference>
<comment type="similarity">
    <text evidence="1">Belongs to the Iojap/RsfS family.</text>
</comment>
<dbReference type="NCBIfam" id="TIGR00090">
    <property type="entry name" value="rsfS_iojap_ybeB"/>
    <property type="match status" value="1"/>
</dbReference>
<dbReference type="InterPro" id="IPR043519">
    <property type="entry name" value="NT_sf"/>
</dbReference>
<dbReference type="InterPro" id="IPR004394">
    <property type="entry name" value="Iojap/RsfS/C7orf30"/>
</dbReference>
<name>A0A1X4XWI6_9BACT</name>
<sequence length="104" mass="12219">MNEILNILCEKKIENIKIIDMRKNQVLFDYFIIGISDSLNQSLACIDELDKLNTINHVESDEKGDWILIDCGSTIIHLFSDSKRKEIDLEYLWKDMPIHTFECK</sequence>
<protein>
    <submittedName>
        <fullName evidence="2">Iojap protein</fullName>
    </submittedName>
</protein>
<evidence type="ECO:0000256" key="1">
    <source>
        <dbReference type="ARBA" id="ARBA00010574"/>
    </source>
</evidence>
<dbReference type="RefSeq" id="WP_086034143.1">
    <property type="nucleotide sequence ID" value="NZ_MDSU01000018.1"/>
</dbReference>
<gene>
    <name evidence="2" type="ORF">DESAMIL20_1449</name>
</gene>
<dbReference type="Proteomes" id="UP000194141">
    <property type="component" value="Unassembled WGS sequence"/>
</dbReference>
<accession>A0A1X4XWI6</accession>
<dbReference type="EMBL" id="MDSU01000018">
    <property type="protein sequence ID" value="OSS41896.1"/>
    <property type="molecule type" value="Genomic_DNA"/>
</dbReference>
<evidence type="ECO:0000313" key="2">
    <source>
        <dbReference type="EMBL" id="OSS41896.1"/>
    </source>
</evidence>
<comment type="caution">
    <text evidence="2">The sequence shown here is derived from an EMBL/GenBank/DDBJ whole genome shotgun (WGS) entry which is preliminary data.</text>
</comment>
<dbReference type="OrthoDB" id="9793681at2"/>
<dbReference type="Pfam" id="PF02410">
    <property type="entry name" value="RsfS"/>
    <property type="match status" value="1"/>
</dbReference>
<keyword evidence="3" id="KW-1185">Reference proteome</keyword>
<dbReference type="PANTHER" id="PTHR21043">
    <property type="entry name" value="IOJAP SUPERFAMILY ORTHOLOG"/>
    <property type="match status" value="1"/>
</dbReference>
<evidence type="ECO:0000313" key="3">
    <source>
        <dbReference type="Proteomes" id="UP000194141"/>
    </source>
</evidence>
<dbReference type="Gene3D" id="3.30.460.10">
    <property type="entry name" value="Beta Polymerase, domain 2"/>
    <property type="match status" value="1"/>
</dbReference>
<organism evidence="2 3">
    <name type="scientific">Desulfurella amilsii</name>
    <dbReference type="NCBI Taxonomy" id="1562698"/>
    <lineage>
        <taxon>Bacteria</taxon>
        <taxon>Pseudomonadati</taxon>
        <taxon>Campylobacterota</taxon>
        <taxon>Desulfurellia</taxon>
        <taxon>Desulfurellales</taxon>
        <taxon>Desulfurellaceae</taxon>
        <taxon>Desulfurella</taxon>
    </lineage>
</organism>
<dbReference type="SUPFAM" id="SSF81301">
    <property type="entry name" value="Nucleotidyltransferase"/>
    <property type="match status" value="1"/>
</dbReference>
<dbReference type="STRING" id="1562698.DESAMIL20_1449"/>
<dbReference type="PANTHER" id="PTHR21043:SF0">
    <property type="entry name" value="MITOCHONDRIAL ASSEMBLY OF RIBOSOMAL LARGE SUBUNIT PROTEIN 1"/>
    <property type="match status" value="1"/>
</dbReference>
<dbReference type="GO" id="GO:0090071">
    <property type="term" value="P:negative regulation of ribosome biogenesis"/>
    <property type="evidence" value="ECO:0007669"/>
    <property type="project" value="TreeGrafter"/>
</dbReference>
<dbReference type="AlphaFoldDB" id="A0A1X4XWI6"/>
<dbReference type="GO" id="GO:0017148">
    <property type="term" value="P:negative regulation of translation"/>
    <property type="evidence" value="ECO:0007669"/>
    <property type="project" value="TreeGrafter"/>
</dbReference>
<reference evidence="2 3" key="1">
    <citation type="journal article" date="2017" name="Front. Microbiol.">
        <title>Genome Sequence of Desulfurella amilsii Strain TR1 and Comparative Genomics of Desulfurellaceae Family.</title>
        <authorList>
            <person name="Florentino A.P."/>
            <person name="Stams A.J."/>
            <person name="Sanchez-Andrea I."/>
        </authorList>
    </citation>
    <scope>NUCLEOTIDE SEQUENCE [LARGE SCALE GENOMIC DNA]</scope>
    <source>
        <strain evidence="2 3">TR1</strain>
    </source>
</reference>
<proteinExistence type="inferred from homology"/>